<dbReference type="Proteomes" id="UP000050349">
    <property type="component" value="Unassembled WGS sequence"/>
</dbReference>
<dbReference type="PATRIC" id="fig|294.162.peg.1216"/>
<proteinExistence type="predicted"/>
<sequence length="284" mass="32408">MNLLPTTLPDEYIGSVIRRKNELFNLGKLSRKEYKITPPFNYRETLTYFTCESNPTLETLMEATLFPLAKSLGLSTSPLTVITPRDSWRICRQCITTDLKNIGVGYIRRHHLLASIKVCDLHGLSLDEICPTCNTSIKMHLNSSFHECAKSFNFNKNDQGKENKIHTANIKYAKFVLELLHCNTHNPDFSNVRTAIYNQLRKLGYELNGSIHWKHICVDVNSLLGEFIHKNKIDFSIGQLNPITSLGSITKIAFFAFRTTDAYWRSVRETSYMGKALNDCPLPA</sequence>
<name>A0A0P8ZUJ9_PSEFL</name>
<dbReference type="AlphaFoldDB" id="A0A0P8ZUJ9"/>
<gene>
    <name evidence="1" type="ORF">AN403_5251</name>
</gene>
<dbReference type="EMBL" id="LJXB01000061">
    <property type="protein sequence ID" value="KPU61047.1"/>
    <property type="molecule type" value="Genomic_DNA"/>
</dbReference>
<evidence type="ECO:0000313" key="1">
    <source>
        <dbReference type="EMBL" id="KPU61047.1"/>
    </source>
</evidence>
<accession>A0A0P8ZUJ9</accession>
<comment type="caution">
    <text evidence="1">The sequence shown here is derived from an EMBL/GenBank/DDBJ whole genome shotgun (WGS) entry which is preliminary data.</text>
</comment>
<organism evidence="1 2">
    <name type="scientific">Pseudomonas fluorescens</name>
    <dbReference type="NCBI Taxonomy" id="294"/>
    <lineage>
        <taxon>Bacteria</taxon>
        <taxon>Pseudomonadati</taxon>
        <taxon>Pseudomonadota</taxon>
        <taxon>Gammaproteobacteria</taxon>
        <taxon>Pseudomonadales</taxon>
        <taxon>Pseudomonadaceae</taxon>
        <taxon>Pseudomonas</taxon>
    </lineage>
</organism>
<evidence type="ECO:0000313" key="2">
    <source>
        <dbReference type="Proteomes" id="UP000050349"/>
    </source>
</evidence>
<protein>
    <submittedName>
        <fullName evidence="1">Uncharacterized protein</fullName>
    </submittedName>
</protein>
<reference evidence="1 2" key="1">
    <citation type="submission" date="2015-09" db="EMBL/GenBank/DDBJ databases">
        <authorList>
            <person name="Jackson K.R."/>
            <person name="Lunt B.L."/>
            <person name="Fisher J.N.B."/>
            <person name="Gardner A.V."/>
            <person name="Bailey M.E."/>
            <person name="Deus L.M."/>
            <person name="Earl A.S."/>
            <person name="Gibby P.D."/>
            <person name="Hartmann K.A."/>
            <person name="Liu J.E."/>
            <person name="Manci A.M."/>
            <person name="Nielsen D.A."/>
            <person name="Solomon M.B."/>
            <person name="Breakwell D.P."/>
            <person name="Burnett S.H."/>
            <person name="Grose J.H."/>
        </authorList>
    </citation>
    <scope>NUCLEOTIDE SEQUENCE [LARGE SCALE GENOMIC DNA]</scope>
    <source>
        <strain evidence="1 2">S613</strain>
    </source>
</reference>